<dbReference type="SUPFAM" id="SSF55961">
    <property type="entry name" value="Bet v1-like"/>
    <property type="match status" value="1"/>
</dbReference>
<proteinExistence type="inferred from homology"/>
<dbReference type="Pfam" id="PF08327">
    <property type="entry name" value="AHSA1"/>
    <property type="match status" value="1"/>
</dbReference>
<dbReference type="Gene3D" id="3.30.530.20">
    <property type="match status" value="1"/>
</dbReference>
<evidence type="ECO:0000256" key="1">
    <source>
        <dbReference type="ARBA" id="ARBA00006817"/>
    </source>
</evidence>
<dbReference type="Proteomes" id="UP001221597">
    <property type="component" value="Chromosome"/>
</dbReference>
<protein>
    <submittedName>
        <fullName evidence="3">SRPBCC domain-containing protein</fullName>
    </submittedName>
</protein>
<evidence type="ECO:0000313" key="4">
    <source>
        <dbReference type="Proteomes" id="UP001221597"/>
    </source>
</evidence>
<evidence type="ECO:0000259" key="2">
    <source>
        <dbReference type="Pfam" id="PF08327"/>
    </source>
</evidence>
<sequence length="174" mass="19822">MAGNKETSDLKTSVEGRNLVMERTFAAPRELVFKAFSESDQLADWWGPQGWQTENRTFDFKPDGVWHYCMRCVDKEQGDFYGQESWGKAVYKEIDAPEKIVYSDVFADEEGKAVEGMPEVQVTYTFLEQDGQTKLKAQNQFASEETLQAILDMGIVQGFSSQLGKLDNHLKRAE</sequence>
<keyword evidence="4" id="KW-1185">Reference proteome</keyword>
<dbReference type="CDD" id="cd07814">
    <property type="entry name" value="SRPBCC_CalC_Aha1-like"/>
    <property type="match status" value="1"/>
</dbReference>
<dbReference type="InterPro" id="IPR013538">
    <property type="entry name" value="ASHA1/2-like_C"/>
</dbReference>
<dbReference type="InterPro" id="IPR023393">
    <property type="entry name" value="START-like_dom_sf"/>
</dbReference>
<accession>A0ABY8IXZ3</accession>
<name>A0ABY8IXZ3_9BACI</name>
<dbReference type="EMBL" id="CP121671">
    <property type="protein sequence ID" value="WFT74078.1"/>
    <property type="molecule type" value="Genomic_DNA"/>
</dbReference>
<organism evidence="3 4">
    <name type="scientific">Halobacillus naozhouensis</name>
    <dbReference type="NCBI Taxonomy" id="554880"/>
    <lineage>
        <taxon>Bacteria</taxon>
        <taxon>Bacillati</taxon>
        <taxon>Bacillota</taxon>
        <taxon>Bacilli</taxon>
        <taxon>Bacillales</taxon>
        <taxon>Bacillaceae</taxon>
        <taxon>Halobacillus</taxon>
    </lineage>
</organism>
<reference evidence="3 4" key="1">
    <citation type="submission" date="2023-04" db="EMBL/GenBank/DDBJ databases">
        <title>Genome sequence of Halobacillus naozhouensis KACC 21980.</title>
        <authorList>
            <person name="Kim S."/>
            <person name="Heo J."/>
            <person name="Kwon S.-W."/>
        </authorList>
    </citation>
    <scope>NUCLEOTIDE SEQUENCE [LARGE SCALE GENOMIC DNA]</scope>
    <source>
        <strain evidence="3 4">KCTC 13234</strain>
    </source>
</reference>
<dbReference type="RefSeq" id="WP_283076082.1">
    <property type="nucleotide sequence ID" value="NZ_CP121671.1"/>
</dbReference>
<gene>
    <name evidence="3" type="ORF">P9989_17145</name>
</gene>
<comment type="similarity">
    <text evidence="1">Belongs to the AHA1 family.</text>
</comment>
<feature type="domain" description="Activator of Hsp90 ATPase homologue 1/2-like C-terminal" evidence="2">
    <location>
        <begin position="26"/>
        <end position="170"/>
    </location>
</feature>
<evidence type="ECO:0000313" key="3">
    <source>
        <dbReference type="EMBL" id="WFT74078.1"/>
    </source>
</evidence>